<sequence>MSNTSPSCPNAHKHLALAALLGRVLESFGFQDVPTMLRDMIGTDAFLRPWAAYRDSYLLDPKFKLEGLRPGGEDMSTLFGHITREVNGRSSRRTNQRGEDAGGRSHTVQLFSSLIHKLTEPGAFYHGGKKEDLGWLAGACRDLFLLVKLLREEYARGHGDLMDAIEERYPSRWFSEERGEVEEDKEPKRYQESIPESDISEYRQLESDRSSTLSLIDRNSGPVSQPDYDDPDIYYRGFTDYESSEETDEDEEDGEFFNEKMSTAATAAHTERLSEEPIEQPAAVIGVLEGRKPKNDSQTQLLATVSRATLDRSYPPEKAIAESGHVKNSFNPEKVIATGLRTGQEPRGLPGIGTGSYEAHHSELAAEGYDEPDRLSPANCPRSMEKGDSYANIAKHSQMSPRPQEIPGAGDLARMQNNLSMTESSIAFSTSQLPHHSQKANATDLLDLVQPPANSLSETVATAPITDPPTSQTCLTPRHASIVPPNVAPSKPQGFRMPFLLSDSESEGENGHDLNPSVQQHEQRTTREPAIGTREDEPNSPTEPPLSSAAPPFSFQHQPSGTVPQIDDDSLFLPSTDNQLPKPSHSPHAALLNSVPRDPPHPAIPKRSATELGLFLELSERRAPPMLSFFDPEAPASSLPAEDPFVEEWAYFGNQ</sequence>
<dbReference type="RefSeq" id="XP_033654633.1">
    <property type="nucleotide sequence ID" value="XM_033799723.1"/>
</dbReference>
<dbReference type="OrthoDB" id="3800783at2759"/>
<protein>
    <submittedName>
        <fullName evidence="2">Uncharacterized protein</fullName>
    </submittedName>
</protein>
<dbReference type="EMBL" id="ML986491">
    <property type="protein sequence ID" value="KAF2277094.1"/>
    <property type="molecule type" value="Genomic_DNA"/>
</dbReference>
<reference evidence="2" key="1">
    <citation type="journal article" date="2020" name="Stud. Mycol.">
        <title>101 Dothideomycetes genomes: a test case for predicting lifestyles and emergence of pathogens.</title>
        <authorList>
            <person name="Haridas S."/>
            <person name="Albert R."/>
            <person name="Binder M."/>
            <person name="Bloem J."/>
            <person name="Labutti K."/>
            <person name="Salamov A."/>
            <person name="Andreopoulos B."/>
            <person name="Baker S."/>
            <person name="Barry K."/>
            <person name="Bills G."/>
            <person name="Bluhm B."/>
            <person name="Cannon C."/>
            <person name="Castanera R."/>
            <person name="Culley D."/>
            <person name="Daum C."/>
            <person name="Ezra D."/>
            <person name="Gonzalez J."/>
            <person name="Henrissat B."/>
            <person name="Kuo A."/>
            <person name="Liang C."/>
            <person name="Lipzen A."/>
            <person name="Lutzoni F."/>
            <person name="Magnuson J."/>
            <person name="Mondo S."/>
            <person name="Nolan M."/>
            <person name="Ohm R."/>
            <person name="Pangilinan J."/>
            <person name="Park H.-J."/>
            <person name="Ramirez L."/>
            <person name="Alfaro M."/>
            <person name="Sun H."/>
            <person name="Tritt A."/>
            <person name="Yoshinaga Y."/>
            <person name="Zwiers L.-H."/>
            <person name="Turgeon B."/>
            <person name="Goodwin S."/>
            <person name="Spatafora J."/>
            <person name="Crous P."/>
            <person name="Grigoriev I."/>
        </authorList>
    </citation>
    <scope>NUCLEOTIDE SEQUENCE</scope>
    <source>
        <strain evidence="2">CBS 379.55</strain>
    </source>
</reference>
<keyword evidence="3" id="KW-1185">Reference proteome</keyword>
<proteinExistence type="predicted"/>
<feature type="compositionally biased region" description="Low complexity" evidence="1">
    <location>
        <begin position="545"/>
        <end position="555"/>
    </location>
</feature>
<feature type="compositionally biased region" description="Basic and acidic residues" evidence="1">
    <location>
        <begin position="200"/>
        <end position="209"/>
    </location>
</feature>
<evidence type="ECO:0000256" key="1">
    <source>
        <dbReference type="SAM" id="MobiDB-lite"/>
    </source>
</evidence>
<feature type="region of interest" description="Disordered" evidence="1">
    <location>
        <begin position="485"/>
        <end position="606"/>
    </location>
</feature>
<name>A0A6A6JLG7_WESOR</name>
<gene>
    <name evidence="2" type="ORF">EI97DRAFT_441849</name>
</gene>
<feature type="region of interest" description="Disordered" evidence="1">
    <location>
        <begin position="340"/>
        <end position="405"/>
    </location>
</feature>
<dbReference type="Proteomes" id="UP000800097">
    <property type="component" value="Unassembled WGS sequence"/>
</dbReference>
<feature type="region of interest" description="Disordered" evidence="1">
    <location>
        <begin position="176"/>
        <end position="233"/>
    </location>
</feature>
<dbReference type="GeneID" id="54552898"/>
<feature type="compositionally biased region" description="Basic and acidic residues" evidence="1">
    <location>
        <begin position="521"/>
        <end position="537"/>
    </location>
</feature>
<accession>A0A6A6JLG7</accession>
<organism evidence="2 3">
    <name type="scientific">Westerdykella ornata</name>
    <dbReference type="NCBI Taxonomy" id="318751"/>
    <lineage>
        <taxon>Eukaryota</taxon>
        <taxon>Fungi</taxon>
        <taxon>Dikarya</taxon>
        <taxon>Ascomycota</taxon>
        <taxon>Pezizomycotina</taxon>
        <taxon>Dothideomycetes</taxon>
        <taxon>Pleosporomycetidae</taxon>
        <taxon>Pleosporales</taxon>
        <taxon>Sporormiaceae</taxon>
        <taxon>Westerdykella</taxon>
    </lineage>
</organism>
<evidence type="ECO:0000313" key="2">
    <source>
        <dbReference type="EMBL" id="KAF2277094.1"/>
    </source>
</evidence>
<dbReference type="AlphaFoldDB" id="A0A6A6JLG7"/>
<evidence type="ECO:0000313" key="3">
    <source>
        <dbReference type="Proteomes" id="UP000800097"/>
    </source>
</evidence>